<comment type="caution">
    <text evidence="1">The sequence shown here is derived from an EMBL/GenBank/DDBJ whole genome shotgun (WGS) entry which is preliminary data.</text>
</comment>
<organism evidence="1">
    <name type="scientific">Tanacetum cinerariifolium</name>
    <name type="common">Dalmatian daisy</name>
    <name type="synonym">Chrysanthemum cinerariifolium</name>
    <dbReference type="NCBI Taxonomy" id="118510"/>
    <lineage>
        <taxon>Eukaryota</taxon>
        <taxon>Viridiplantae</taxon>
        <taxon>Streptophyta</taxon>
        <taxon>Embryophyta</taxon>
        <taxon>Tracheophyta</taxon>
        <taxon>Spermatophyta</taxon>
        <taxon>Magnoliopsida</taxon>
        <taxon>eudicotyledons</taxon>
        <taxon>Gunneridae</taxon>
        <taxon>Pentapetalae</taxon>
        <taxon>asterids</taxon>
        <taxon>campanulids</taxon>
        <taxon>Asterales</taxon>
        <taxon>Asteraceae</taxon>
        <taxon>Asteroideae</taxon>
        <taxon>Anthemideae</taxon>
        <taxon>Anthemidinae</taxon>
        <taxon>Tanacetum</taxon>
    </lineage>
</organism>
<sequence>VNILKSIDEGPFQMGTYRETIAKGEEGALHLGPERARVYSDLSSRGTKFVGKWNFPTLTNTSLETPLGRVIDLSASSRVIRVGVSSGSESFFQIDKAIRLMLVPRSAKAWKISIPEKSQGIRNLPRSPSFFGSFLRSMAE</sequence>
<gene>
    <name evidence="1" type="ORF">Tci_691226</name>
</gene>
<accession>A0A699KZN1</accession>
<reference evidence="1" key="1">
    <citation type="journal article" date="2019" name="Sci. Rep.">
        <title>Draft genome of Tanacetum cinerariifolium, the natural source of mosquito coil.</title>
        <authorList>
            <person name="Yamashiro T."/>
            <person name="Shiraishi A."/>
            <person name="Satake H."/>
            <person name="Nakayama K."/>
        </authorList>
    </citation>
    <scope>NUCLEOTIDE SEQUENCE</scope>
</reference>
<name>A0A699KZN1_TANCI</name>
<dbReference type="EMBL" id="BKCJ010572177">
    <property type="protein sequence ID" value="GFB19255.1"/>
    <property type="molecule type" value="Genomic_DNA"/>
</dbReference>
<evidence type="ECO:0000313" key="1">
    <source>
        <dbReference type="EMBL" id="GFB19255.1"/>
    </source>
</evidence>
<protein>
    <submittedName>
        <fullName evidence="1">Integrase, catalytic region, zinc finger, CCHC-type, peptidase aspartic, catalytic</fullName>
    </submittedName>
</protein>
<dbReference type="AlphaFoldDB" id="A0A699KZN1"/>
<proteinExistence type="predicted"/>
<feature type="non-terminal residue" evidence="1">
    <location>
        <position position="1"/>
    </location>
</feature>